<sequence length="204" mass="22436">MPVSASVRASLERAASQLPAATLKKLFHTAGCEIGGKDGPQSSGLLDLLSASTSPEQKLVLKEAYAAACILVADMAKQNLSEESNRRLLHEFHFQENLLGDICDILRETIPPVQALASVSGLRLDRVIDVSWRLDYCLRSNTFGTIHEPLYFVVLTTQRAANGTVGYVRFTCTVAQLDELVFKLQEALEQVGMVFRAIQDENKL</sequence>
<organism evidence="4 5">
    <name type="scientific">Achlya hypogyna</name>
    <name type="common">Oomycete</name>
    <name type="synonym">Protoachlya hypogyna</name>
    <dbReference type="NCBI Taxonomy" id="1202772"/>
    <lineage>
        <taxon>Eukaryota</taxon>
        <taxon>Sar</taxon>
        <taxon>Stramenopiles</taxon>
        <taxon>Oomycota</taxon>
        <taxon>Saprolegniomycetes</taxon>
        <taxon>Saprolegniales</taxon>
        <taxon>Achlyaceae</taxon>
        <taxon>Achlya</taxon>
    </lineage>
</organism>
<evidence type="ECO:0000259" key="3">
    <source>
        <dbReference type="PROSITE" id="PS51269"/>
    </source>
</evidence>
<evidence type="ECO:0000256" key="2">
    <source>
        <dbReference type="ARBA" id="ARBA00093469"/>
    </source>
</evidence>
<comment type="caution">
    <text evidence="4">The sequence shown here is derived from an EMBL/GenBank/DDBJ whole genome shotgun (WGS) entry which is preliminary data.</text>
</comment>
<name>A0A1V9YGY0_ACHHY</name>
<dbReference type="AlphaFoldDB" id="A0A1V9YGY0"/>
<dbReference type="PROSITE" id="PS51269">
    <property type="entry name" value="COMM"/>
    <property type="match status" value="1"/>
</dbReference>
<gene>
    <name evidence="4" type="ORF">ACHHYP_12453</name>
</gene>
<dbReference type="PANTHER" id="PTHR31159:SF1">
    <property type="entry name" value="COMM DOMAIN-CONTAINING PROTEIN 3"/>
    <property type="match status" value="1"/>
</dbReference>
<dbReference type="GO" id="GO:0006814">
    <property type="term" value="P:sodium ion transport"/>
    <property type="evidence" value="ECO:0007669"/>
    <property type="project" value="InterPro"/>
</dbReference>
<dbReference type="STRING" id="1202772.A0A1V9YGY0"/>
<feature type="domain" description="COMM" evidence="3">
    <location>
        <begin position="126"/>
        <end position="195"/>
    </location>
</feature>
<proteinExistence type="inferred from homology"/>
<dbReference type="OrthoDB" id="1917519at2759"/>
<accession>A0A1V9YGY0</accession>
<reference evidence="4 5" key="1">
    <citation type="journal article" date="2014" name="Genome Biol. Evol.">
        <title>The secreted proteins of Achlya hypogyna and Thraustotheca clavata identify the ancestral oomycete secretome and reveal gene acquisitions by horizontal gene transfer.</title>
        <authorList>
            <person name="Misner I."/>
            <person name="Blouin N."/>
            <person name="Leonard G."/>
            <person name="Richards T.A."/>
            <person name="Lane C.E."/>
        </authorList>
    </citation>
    <scope>NUCLEOTIDE SEQUENCE [LARGE SCALE GENOMIC DNA]</scope>
    <source>
        <strain evidence="4 5">ATCC 48635</strain>
    </source>
</reference>
<protein>
    <recommendedName>
        <fullName evidence="1">COMM domain-containing protein 3</fullName>
    </recommendedName>
</protein>
<keyword evidence="5" id="KW-1185">Reference proteome</keyword>
<dbReference type="InterPro" id="IPR017920">
    <property type="entry name" value="COMM"/>
</dbReference>
<evidence type="ECO:0000313" key="4">
    <source>
        <dbReference type="EMBL" id="OQR84995.1"/>
    </source>
</evidence>
<evidence type="ECO:0000256" key="1">
    <source>
        <dbReference type="ARBA" id="ARBA00016548"/>
    </source>
</evidence>
<dbReference type="InterPro" id="IPR037355">
    <property type="entry name" value="COMMD3"/>
</dbReference>
<dbReference type="EMBL" id="JNBR01001828">
    <property type="protein sequence ID" value="OQR84995.1"/>
    <property type="molecule type" value="Genomic_DNA"/>
</dbReference>
<dbReference type="PANTHER" id="PTHR31159">
    <property type="entry name" value="COMM DOMAIN-CONTAINING PROTEIN 3"/>
    <property type="match status" value="1"/>
</dbReference>
<dbReference type="Pfam" id="PF07258">
    <property type="entry name" value="COMM_domain"/>
    <property type="match status" value="1"/>
</dbReference>
<evidence type="ECO:0000313" key="5">
    <source>
        <dbReference type="Proteomes" id="UP000243579"/>
    </source>
</evidence>
<comment type="similarity">
    <text evidence="2">Belongs to the COMM domain-containing protein 3 family.</text>
</comment>
<dbReference type="Proteomes" id="UP000243579">
    <property type="component" value="Unassembled WGS sequence"/>
</dbReference>